<dbReference type="Gene3D" id="3.40.50.1110">
    <property type="entry name" value="SGNH hydrolase"/>
    <property type="match status" value="1"/>
</dbReference>
<keyword evidence="2" id="KW-1185">Reference proteome</keyword>
<dbReference type="CDD" id="cd00229">
    <property type="entry name" value="SGNH_hydrolase"/>
    <property type="match status" value="1"/>
</dbReference>
<dbReference type="PANTHER" id="PTHR30383">
    <property type="entry name" value="THIOESTERASE 1/PROTEASE 1/LYSOPHOSPHOLIPASE L1"/>
    <property type="match status" value="1"/>
</dbReference>
<dbReference type="EMBL" id="JANCLU010000002">
    <property type="protein sequence ID" value="MCP8937547.1"/>
    <property type="molecule type" value="Genomic_DNA"/>
</dbReference>
<sequence length="259" mass="27687">MAFLGIGERWVVPALALGVMFAVSGFGPAPDTGFQCHVGPTLSFPAGMAEIGRKIERGEPVAILAIGSSSTEGVGASSPQLAYPARLQREARALFPGAAVRVVNEGKGGETADETLRRLRKLTAEQSFDLVLWQVGTNDAVKPGGADGFADVLRDGIKAARDSGARVMIIDPQYFPGAADPSRLEAIVDQIRDVSAEEHVPLFGRYEMMKRWSERDPAGFLRTLASDRFHMSDLGYGCLAQELAGDLRVMIGGALATRR</sequence>
<dbReference type="Pfam" id="PF25182">
    <property type="entry name" value="NonGDSL"/>
    <property type="match status" value="1"/>
</dbReference>
<organism evidence="1 2">
    <name type="scientific">Alsobacter ponti</name>
    <dbReference type="NCBI Taxonomy" id="2962936"/>
    <lineage>
        <taxon>Bacteria</taxon>
        <taxon>Pseudomonadati</taxon>
        <taxon>Pseudomonadota</taxon>
        <taxon>Alphaproteobacteria</taxon>
        <taxon>Hyphomicrobiales</taxon>
        <taxon>Alsobacteraceae</taxon>
        <taxon>Alsobacter</taxon>
    </lineage>
</organism>
<dbReference type="Proteomes" id="UP001205890">
    <property type="component" value="Unassembled WGS sequence"/>
</dbReference>
<gene>
    <name evidence="1" type="ORF">NK718_03385</name>
</gene>
<evidence type="ECO:0000313" key="1">
    <source>
        <dbReference type="EMBL" id="MCP8937547.1"/>
    </source>
</evidence>
<dbReference type="GO" id="GO:0016787">
    <property type="term" value="F:hydrolase activity"/>
    <property type="evidence" value="ECO:0007669"/>
    <property type="project" value="UniProtKB-KW"/>
</dbReference>
<accession>A0ABT1L7S9</accession>
<dbReference type="InterPro" id="IPR051532">
    <property type="entry name" value="Ester_Hydrolysis_Enzymes"/>
</dbReference>
<dbReference type="InterPro" id="IPR036514">
    <property type="entry name" value="SGNH_hydro_sf"/>
</dbReference>
<keyword evidence="1" id="KW-0378">Hydrolase</keyword>
<dbReference type="InterPro" id="IPR057572">
    <property type="entry name" value="NonGDSL"/>
</dbReference>
<protein>
    <submittedName>
        <fullName evidence="1">SGNH/GDSL hydrolase family protein</fullName>
    </submittedName>
</protein>
<dbReference type="RefSeq" id="WP_254738638.1">
    <property type="nucleotide sequence ID" value="NZ_JANCLU010000002.1"/>
</dbReference>
<name>A0ABT1L7S9_9HYPH</name>
<dbReference type="SUPFAM" id="SSF52266">
    <property type="entry name" value="SGNH hydrolase"/>
    <property type="match status" value="1"/>
</dbReference>
<reference evidence="1 2" key="1">
    <citation type="submission" date="2022-07" db="EMBL/GenBank/DDBJ databases">
        <authorList>
            <person name="Li W.-J."/>
            <person name="Deng Q.-Q."/>
        </authorList>
    </citation>
    <scope>NUCLEOTIDE SEQUENCE [LARGE SCALE GENOMIC DNA]</scope>
    <source>
        <strain evidence="1 2">SYSU M60028</strain>
    </source>
</reference>
<dbReference type="PANTHER" id="PTHR30383:SF5">
    <property type="entry name" value="SGNH HYDROLASE-TYPE ESTERASE DOMAIN-CONTAINING PROTEIN"/>
    <property type="match status" value="1"/>
</dbReference>
<evidence type="ECO:0000313" key="2">
    <source>
        <dbReference type="Proteomes" id="UP001205890"/>
    </source>
</evidence>
<proteinExistence type="predicted"/>
<comment type="caution">
    <text evidence="1">The sequence shown here is derived from an EMBL/GenBank/DDBJ whole genome shotgun (WGS) entry which is preliminary data.</text>
</comment>